<proteinExistence type="predicted"/>
<gene>
    <name evidence="2" type="ORF">UT16_C0030G0007</name>
</gene>
<feature type="transmembrane region" description="Helical" evidence="1">
    <location>
        <begin position="32"/>
        <end position="49"/>
    </location>
</feature>
<feature type="transmembrane region" description="Helical" evidence="1">
    <location>
        <begin position="89"/>
        <end position="109"/>
    </location>
</feature>
<dbReference type="InterPro" id="IPR007165">
    <property type="entry name" value="Phage_holin_4_2"/>
</dbReference>
<dbReference type="EMBL" id="LBVT01000030">
    <property type="protein sequence ID" value="KKQ90809.1"/>
    <property type="molecule type" value="Genomic_DNA"/>
</dbReference>
<keyword evidence="1" id="KW-0472">Membrane</keyword>
<organism evidence="2 3">
    <name type="scientific">Candidatus Azambacteria bacterium GW2011_GWA2_39_10</name>
    <dbReference type="NCBI Taxonomy" id="1618611"/>
    <lineage>
        <taxon>Bacteria</taxon>
        <taxon>Candidatus Azamiibacteriota</taxon>
    </lineage>
</organism>
<evidence type="ECO:0000256" key="1">
    <source>
        <dbReference type="SAM" id="Phobius"/>
    </source>
</evidence>
<feature type="transmembrane region" description="Helical" evidence="1">
    <location>
        <begin position="61"/>
        <end position="83"/>
    </location>
</feature>
<dbReference type="PANTHER" id="PTHR37309">
    <property type="entry name" value="SLR0284 PROTEIN"/>
    <property type="match status" value="1"/>
</dbReference>
<evidence type="ECO:0008006" key="4">
    <source>
        <dbReference type="Google" id="ProtNLM"/>
    </source>
</evidence>
<evidence type="ECO:0000313" key="3">
    <source>
        <dbReference type="Proteomes" id="UP000034706"/>
    </source>
</evidence>
<accession>A0A0G0NYB0</accession>
<reference evidence="2" key="1">
    <citation type="journal article" date="2015" name="Nature">
        <title>rRNA introns, odd ribosomes, and small enigmatic genomes across a large radiation of phyla.</title>
        <authorList>
            <person name="Brown C.T."/>
            <person name="Hug L.A."/>
            <person name="Thomas B.C."/>
            <person name="Sharon I."/>
            <person name="Castelle C.J."/>
            <person name="Singh A."/>
            <person name="Wilkins M.J."/>
            <person name="Williams K.H."/>
            <person name="Banfield J.F."/>
        </authorList>
    </citation>
    <scope>NUCLEOTIDE SEQUENCE [LARGE SCALE GENOMIC DNA]</scope>
</reference>
<protein>
    <recommendedName>
        <fullName evidence="4">Phage holin family protein</fullName>
    </recommendedName>
</protein>
<evidence type="ECO:0000313" key="2">
    <source>
        <dbReference type="EMBL" id="KKQ90809.1"/>
    </source>
</evidence>
<sequence>MVKRFLLHIIANAVAILTSAWLVPDVFYEYEFISLIKIAAMLAAANTLLKPVLKMIFSPLILITLGFFTLIINIFLIWLVVYFAPELSIVGLSAYFLTMIIVSFFNFMVSAIKDKK</sequence>
<keyword evidence="1" id="KW-1133">Transmembrane helix</keyword>
<dbReference type="AlphaFoldDB" id="A0A0G0NYB0"/>
<dbReference type="PANTHER" id="PTHR37309:SF1">
    <property type="entry name" value="SLR0284 PROTEIN"/>
    <property type="match status" value="1"/>
</dbReference>
<comment type="caution">
    <text evidence="2">The sequence shown here is derived from an EMBL/GenBank/DDBJ whole genome shotgun (WGS) entry which is preliminary data.</text>
</comment>
<name>A0A0G0NYB0_9BACT</name>
<dbReference type="Pfam" id="PF04020">
    <property type="entry name" value="Phage_holin_4_2"/>
    <property type="match status" value="1"/>
</dbReference>
<keyword evidence="1" id="KW-0812">Transmembrane</keyword>
<dbReference type="Proteomes" id="UP000034706">
    <property type="component" value="Unassembled WGS sequence"/>
</dbReference>